<comment type="similarity">
    <text evidence="3">Belongs to the peptidase U32 family.</text>
</comment>
<keyword evidence="1" id="KW-0645">Protease</keyword>
<dbReference type="GO" id="GO:0006508">
    <property type="term" value="P:proteolysis"/>
    <property type="evidence" value="ECO:0007669"/>
    <property type="project" value="UniProtKB-KW"/>
</dbReference>
<dbReference type="GO" id="GO:0008233">
    <property type="term" value="F:peptidase activity"/>
    <property type="evidence" value="ECO:0007669"/>
    <property type="project" value="UniProtKB-KW"/>
</dbReference>
<keyword evidence="2" id="KW-0378">Hydrolase</keyword>
<sequence length="447" mass="50567">MTNKVIKPELLAPAGSLKKLKIALAYGADAVYIGLPAYSLRAQTDFNLKDIKTGIEYAHQLGKKVYITINIFAHNRHLKLLPAYLKQLKKYRPDAIIVSDPGVLQLVKKILPKVAIHLSTQMNTLNYEAVRFWQEQGVKRIILGREATWADIKEIHRKVPKMALEVFVHGAMCLSYSGRCYLSAWLSKRSANLGLCTQPCRWNYKIYLEEQLRPGQMMPIEADDQGTYLMNSKDLNLIDHLNELIKAGVVFFKIEGRTKSIYYLTVVTRAYRQAIDLLSPPARGGVAHLPAQAGSAEGVGEKQKYKKAPKQNLKLLKQELNKIDNRGYTTGFLLGDEASGREEFSTAKAMSDWEFVGEVVGIKKQENNKTKKQIIIIKPHNALKAGEKVEIITPAATYKTKFKEFFDKNHKSVNKIRGGTTDLYSVEISNKYDIVKMSLIRKKKLLK</sequence>
<protein>
    <recommendedName>
        <fullName evidence="4">Peptidase family U32 C-terminal domain-containing protein</fullName>
    </recommendedName>
</protein>
<evidence type="ECO:0000256" key="3">
    <source>
        <dbReference type="ARBA" id="ARBA00038374"/>
    </source>
</evidence>
<evidence type="ECO:0000259" key="4">
    <source>
        <dbReference type="Pfam" id="PF16325"/>
    </source>
</evidence>
<evidence type="ECO:0000256" key="1">
    <source>
        <dbReference type="ARBA" id="ARBA00022670"/>
    </source>
</evidence>
<gene>
    <name evidence="5" type="ORF">A3A02_02745</name>
</gene>
<evidence type="ECO:0000313" key="6">
    <source>
        <dbReference type="Proteomes" id="UP000177376"/>
    </source>
</evidence>
<dbReference type="InterPro" id="IPR001539">
    <property type="entry name" value="Peptidase_U32"/>
</dbReference>
<dbReference type="PANTHER" id="PTHR30217:SF6">
    <property type="entry name" value="TRNA HYDROXYLATION PROTEIN P"/>
    <property type="match status" value="1"/>
</dbReference>
<comment type="caution">
    <text evidence="5">The sequence shown here is derived from an EMBL/GenBank/DDBJ whole genome shotgun (WGS) entry which is preliminary data.</text>
</comment>
<dbReference type="InterPro" id="IPR032525">
    <property type="entry name" value="Peptidase_U32_C"/>
</dbReference>
<dbReference type="Pfam" id="PF01136">
    <property type="entry name" value="Peptidase_U32"/>
    <property type="match status" value="1"/>
</dbReference>
<dbReference type="PANTHER" id="PTHR30217">
    <property type="entry name" value="PEPTIDASE U32 FAMILY"/>
    <property type="match status" value="1"/>
</dbReference>
<accession>A0A1G1YK51</accession>
<evidence type="ECO:0000256" key="2">
    <source>
        <dbReference type="ARBA" id="ARBA00022801"/>
    </source>
</evidence>
<dbReference type="Proteomes" id="UP000177376">
    <property type="component" value="Unassembled WGS sequence"/>
</dbReference>
<reference evidence="5 6" key="1">
    <citation type="journal article" date="2016" name="Nat. Commun.">
        <title>Thousands of microbial genomes shed light on interconnected biogeochemical processes in an aquifer system.</title>
        <authorList>
            <person name="Anantharaman K."/>
            <person name="Brown C.T."/>
            <person name="Hug L.A."/>
            <person name="Sharon I."/>
            <person name="Castelle C.J."/>
            <person name="Probst A.J."/>
            <person name="Thomas B.C."/>
            <person name="Singh A."/>
            <person name="Wilkins M.J."/>
            <person name="Karaoz U."/>
            <person name="Brodie E.L."/>
            <person name="Williams K.H."/>
            <person name="Hubbard S.S."/>
            <person name="Banfield J.F."/>
        </authorList>
    </citation>
    <scope>NUCLEOTIDE SEQUENCE [LARGE SCALE GENOMIC DNA]</scope>
</reference>
<organism evidence="5 6">
    <name type="scientific">Candidatus Buchananbacteria bacterium RIFCSPLOWO2_01_FULL_39_33</name>
    <dbReference type="NCBI Taxonomy" id="1797543"/>
    <lineage>
        <taxon>Bacteria</taxon>
        <taxon>Candidatus Buchananiibacteriota</taxon>
    </lineage>
</organism>
<dbReference type="AlphaFoldDB" id="A0A1G1YK51"/>
<name>A0A1G1YK51_9BACT</name>
<dbReference type="InterPro" id="IPR051454">
    <property type="entry name" value="RNA/ubiquinone_mod_enzymes"/>
</dbReference>
<dbReference type="Pfam" id="PF16325">
    <property type="entry name" value="Peptidase_U32_C"/>
    <property type="match status" value="1"/>
</dbReference>
<proteinExistence type="inferred from homology"/>
<feature type="domain" description="Peptidase family U32 C-terminal" evidence="4">
    <location>
        <begin position="352"/>
        <end position="439"/>
    </location>
</feature>
<evidence type="ECO:0000313" key="5">
    <source>
        <dbReference type="EMBL" id="OGY52732.1"/>
    </source>
</evidence>
<dbReference type="PROSITE" id="PS01276">
    <property type="entry name" value="PEPTIDASE_U32"/>
    <property type="match status" value="1"/>
</dbReference>
<dbReference type="Gene3D" id="2.40.30.10">
    <property type="entry name" value="Translation factors"/>
    <property type="match status" value="1"/>
</dbReference>
<dbReference type="EMBL" id="MHIM01000012">
    <property type="protein sequence ID" value="OGY52732.1"/>
    <property type="molecule type" value="Genomic_DNA"/>
</dbReference>